<reference evidence="3" key="1">
    <citation type="journal article" date="2019" name="Int. J. Syst. Evol. Microbiol.">
        <title>The Global Catalogue of Microorganisms (GCM) 10K type strain sequencing project: providing services to taxonomists for standard genome sequencing and annotation.</title>
        <authorList>
            <consortium name="The Broad Institute Genomics Platform"/>
            <consortium name="The Broad Institute Genome Sequencing Center for Infectious Disease"/>
            <person name="Wu L."/>
            <person name="Ma J."/>
        </authorList>
    </citation>
    <scope>NUCLEOTIDE SEQUENCE [LARGE SCALE GENOMIC DNA]</scope>
    <source>
        <strain evidence="3">JCM 16929</strain>
    </source>
</reference>
<keyword evidence="3" id="KW-1185">Reference proteome</keyword>
<name>A0ABP7AS00_9ACTN</name>
<comment type="caution">
    <text evidence="2">The sequence shown here is derived from an EMBL/GenBank/DDBJ whole genome shotgun (WGS) entry which is preliminary data.</text>
</comment>
<gene>
    <name evidence="2" type="ORF">GCM10022236_47270</name>
</gene>
<organism evidence="2 3">
    <name type="scientific">Microlunatus ginsengisoli</name>
    <dbReference type="NCBI Taxonomy" id="363863"/>
    <lineage>
        <taxon>Bacteria</taxon>
        <taxon>Bacillati</taxon>
        <taxon>Actinomycetota</taxon>
        <taxon>Actinomycetes</taxon>
        <taxon>Propionibacteriales</taxon>
        <taxon>Propionibacteriaceae</taxon>
        <taxon>Microlunatus</taxon>
    </lineage>
</organism>
<accession>A0ABP7AS00</accession>
<evidence type="ECO:0000313" key="3">
    <source>
        <dbReference type="Proteomes" id="UP001501490"/>
    </source>
</evidence>
<dbReference type="Proteomes" id="UP001501490">
    <property type="component" value="Unassembled WGS sequence"/>
</dbReference>
<dbReference type="Pfam" id="PF20248">
    <property type="entry name" value="DUF6603"/>
    <property type="match status" value="1"/>
</dbReference>
<protein>
    <recommendedName>
        <fullName evidence="1">DUF6603 domain-containing protein</fullName>
    </recommendedName>
</protein>
<dbReference type="EMBL" id="BAABAB010000050">
    <property type="protein sequence ID" value="GAA3639330.1"/>
    <property type="molecule type" value="Genomic_DNA"/>
</dbReference>
<evidence type="ECO:0000259" key="1">
    <source>
        <dbReference type="Pfam" id="PF20248"/>
    </source>
</evidence>
<sequence>MPGGTVSLDVSATPVRIDGDTLTVQGTSSATWPIQGLGRAALTLSSITLTVTTADATTASVAATLPITQTVAPAVVVTPVANQPGAWGVVLAGPATGVSPTELIALGLGSGQLPFDVPPTLDVFGQIATLQPASFAIRFAPNDAASSAYFAFAVSVTTGSWHLIADVVDFTGLDLAVVITTGAWSVTVIGHLSVGGVAMTLGIGVGTSPVWTASLLPDGTKTFPGIVELADWFSSGTALGPQTQTGFTDLKLDPNAFDLALSGVRLSFDTSAAKVVALEIDSVLTVIGLQLDLVLTLPAIVLTGSLAQPGTKVVDMLTSCGLSTAAVPTTLAIDEASFSADAPNSSYNASVVVEGVWPSGPLQLQEIGLSIGYATGTWTGTFDAQLGIAGIVLDLSATYDNGWVFAGRTAPGTKATIDALVGDLGTQFGIGTVPTALKSLTLTELAVGYTTATSAFSFSCTCTLDVEGTPVTLTATIDVASTTEKDKADPAVSVGTKGYSARFGGSVSFDDLRFDLVFDLTDDADIFVADYLGKDSSTELKALVAALSETLADGVPDGITIDLAEVKFCFYKDTATLWAFGLRLGTSIDLSKLPVVGSKLPADLSLGLENLQALYASAAFTAPQVDKINKVLPDGISKLPATLAGGIALQGKLTLGDASLDIGTGVKPGGAAALRQAQGTSVETAAPVDGPGTELAVRAAASPPATSTSPITWVDVNKQFGIFDFRRVGIGYANNVLLFSLDAAVAVGPLAFSLTGLTVGSPLTTFSPTFGLDGLALSFDRPPILLGGAFLRVTQQGKDGKTYDAFYGEVMVQVPQFSLSAVGGWAPDADPAMFFIYLAVDAPIGGPPFLQITGLSGGFGINSRLVLPEIDKVGTYALLPGPKTPAQPSDPAKVISDVLPALQSTFEVQAGQYWVAAGIAASSFEMITVQAVVSVGFGVDVQIGVVGTGSITLPSGEPEPVAYIEIDVVASYTPSTGVLSIIGKLSPASYLYGGFVKLTGGFALCAWFKDTTDGGHAGDFVVTVGGYHPAFDKPKSYPVVPRLGIAFSLGPIKVTGQAYVALTPGAFMAGIALVATFEAGPVSAWFTAGLDFLIAWAPFSYTAHAWVAIGCKVDLGLFSIRLQIGADLQIWGPPFGGRAIVDLDVVSFTIAFGAPATPPAPVGWESLAAGFLPPPVPAPPRLAARATLAADEAAADPATVTGVVSAAVTVGLISTTTPGMDWIVDGNKFRIAVRTTVPANHPRLGTGETKAGETITAELPNIVADYTREVVAALRAAAGDGDGGDLPLTDLLPTDLRLALDATTETLSADKVWQPTLSVAPMGQHGVLSYLTVTLCRRDTDGDGWSTYVTDLTVLPQLTGANAALWGDGTASSDVNGQRIVPYALVGLDLAPVPDNPDKINAVALLELIFAEGISTGFVFQPAALPSAYTASGTVSPDGTSLGITVGGAHVADLPNTGDVLSSLTDSWVGQQRVAVLDELQALGFTTPPSSAVQLTELAQTPLSAWPGVALIGQPS</sequence>
<evidence type="ECO:0000313" key="2">
    <source>
        <dbReference type="EMBL" id="GAA3639330.1"/>
    </source>
</evidence>
<dbReference type="InterPro" id="IPR046538">
    <property type="entry name" value="DUF6603"/>
</dbReference>
<feature type="domain" description="DUF6603" evidence="1">
    <location>
        <begin position="716"/>
        <end position="1231"/>
    </location>
</feature>
<proteinExistence type="predicted"/>
<dbReference type="RefSeq" id="WP_344809265.1">
    <property type="nucleotide sequence ID" value="NZ_BAABAB010000050.1"/>
</dbReference>